<dbReference type="Proteomes" id="UP000823786">
    <property type="component" value="Unassembled WGS sequence"/>
</dbReference>
<gene>
    <name evidence="1" type="ORF">J2Z75_005025</name>
</gene>
<evidence type="ECO:0000313" key="2">
    <source>
        <dbReference type="Proteomes" id="UP000823786"/>
    </source>
</evidence>
<comment type="caution">
    <text evidence="1">The sequence shown here is derived from an EMBL/GenBank/DDBJ whole genome shotgun (WGS) entry which is preliminary data.</text>
</comment>
<proteinExistence type="predicted"/>
<evidence type="ECO:0000313" key="1">
    <source>
        <dbReference type="EMBL" id="MBP1861496.1"/>
    </source>
</evidence>
<protein>
    <submittedName>
        <fullName evidence="1">Uncharacterized protein</fullName>
    </submittedName>
</protein>
<dbReference type="RefSeq" id="WP_209855815.1">
    <property type="nucleotide sequence ID" value="NZ_JAGGJV010000010.1"/>
</dbReference>
<organism evidence="1 2">
    <name type="scientific">Rhizobium herbae</name>
    <dbReference type="NCBI Taxonomy" id="508661"/>
    <lineage>
        <taxon>Bacteria</taxon>
        <taxon>Pseudomonadati</taxon>
        <taxon>Pseudomonadota</taxon>
        <taxon>Alphaproteobacteria</taxon>
        <taxon>Hyphomicrobiales</taxon>
        <taxon>Rhizobiaceae</taxon>
        <taxon>Rhizobium/Agrobacterium group</taxon>
        <taxon>Rhizobium</taxon>
    </lineage>
</organism>
<keyword evidence="2" id="KW-1185">Reference proteome</keyword>
<name>A0ABS4EU71_9HYPH</name>
<sequence>MTLTEKYQIIINAFHNTRWGVSPTATRGAVESHAKKHGLEGQNYTEALTSAIAGGLVAQMADSALTIRNAGRKMLPRR</sequence>
<accession>A0ABS4EU71</accession>
<reference evidence="1 2" key="1">
    <citation type="submission" date="2021-03" db="EMBL/GenBank/DDBJ databases">
        <title>Genomic Encyclopedia of Type Strains, Phase IV (KMG-IV): sequencing the most valuable type-strain genomes for metagenomic binning, comparative biology and taxonomic classification.</title>
        <authorList>
            <person name="Goeker M."/>
        </authorList>
    </citation>
    <scope>NUCLEOTIDE SEQUENCE [LARGE SCALE GENOMIC DNA]</scope>
    <source>
        <strain evidence="1 2">DSM 26427</strain>
    </source>
</reference>
<dbReference type="EMBL" id="JAGGJV010000010">
    <property type="protein sequence ID" value="MBP1861496.1"/>
    <property type="molecule type" value="Genomic_DNA"/>
</dbReference>